<protein>
    <submittedName>
        <fullName evidence="1">BnaCnng20250D protein</fullName>
    </submittedName>
</protein>
<sequence>METLTTTVVTASDAALTQKSLQPWPRNILTADNKGLLDRSDQSPFSRGLWDVGEWVESTSLLSL</sequence>
<dbReference type="Proteomes" id="UP000028999">
    <property type="component" value="Unassembled WGS sequence"/>
</dbReference>
<gene>
    <name evidence="1" type="primary">BnaCnng20250D</name>
    <name evidence="1" type="ORF">GSBRNA2T00098318001</name>
</gene>
<accession>A0A078IPV6</accession>
<keyword evidence="2" id="KW-1185">Reference proteome</keyword>
<dbReference type="AlphaFoldDB" id="A0A078IPV6"/>
<dbReference type="Gramene" id="CDY51138">
    <property type="protein sequence ID" value="CDY51138"/>
    <property type="gene ID" value="GSBRNA2T00098318001"/>
</dbReference>
<evidence type="ECO:0000313" key="2">
    <source>
        <dbReference type="Proteomes" id="UP000028999"/>
    </source>
</evidence>
<name>A0A078IPV6_BRANA</name>
<dbReference type="EMBL" id="LK032969">
    <property type="protein sequence ID" value="CDY51138.1"/>
    <property type="molecule type" value="Genomic_DNA"/>
</dbReference>
<reference evidence="1 2" key="1">
    <citation type="journal article" date="2014" name="Science">
        <title>Plant genetics. Early allopolyploid evolution in the post-Neolithic Brassica napus oilseed genome.</title>
        <authorList>
            <person name="Chalhoub B."/>
            <person name="Denoeud F."/>
            <person name="Liu S."/>
            <person name="Parkin I.A."/>
            <person name="Tang H."/>
            <person name="Wang X."/>
            <person name="Chiquet J."/>
            <person name="Belcram H."/>
            <person name="Tong C."/>
            <person name="Samans B."/>
            <person name="Correa M."/>
            <person name="Da Silva C."/>
            <person name="Just J."/>
            <person name="Falentin C."/>
            <person name="Koh C.S."/>
            <person name="Le Clainche I."/>
            <person name="Bernard M."/>
            <person name="Bento P."/>
            <person name="Noel B."/>
            <person name="Labadie K."/>
            <person name="Alberti A."/>
            <person name="Charles M."/>
            <person name="Arnaud D."/>
            <person name="Guo H."/>
            <person name="Daviaud C."/>
            <person name="Alamery S."/>
            <person name="Jabbari K."/>
            <person name="Zhao M."/>
            <person name="Edger P.P."/>
            <person name="Chelaifa H."/>
            <person name="Tack D."/>
            <person name="Lassalle G."/>
            <person name="Mestiri I."/>
            <person name="Schnel N."/>
            <person name="Le Paslier M.C."/>
            <person name="Fan G."/>
            <person name="Renault V."/>
            <person name="Bayer P.E."/>
            <person name="Golicz A.A."/>
            <person name="Manoli S."/>
            <person name="Lee T.H."/>
            <person name="Thi V.H."/>
            <person name="Chalabi S."/>
            <person name="Hu Q."/>
            <person name="Fan C."/>
            <person name="Tollenaere R."/>
            <person name="Lu Y."/>
            <person name="Battail C."/>
            <person name="Shen J."/>
            <person name="Sidebottom C.H."/>
            <person name="Wang X."/>
            <person name="Canaguier A."/>
            <person name="Chauveau A."/>
            <person name="Berard A."/>
            <person name="Deniot G."/>
            <person name="Guan M."/>
            <person name="Liu Z."/>
            <person name="Sun F."/>
            <person name="Lim Y.P."/>
            <person name="Lyons E."/>
            <person name="Town C.D."/>
            <person name="Bancroft I."/>
            <person name="Wang X."/>
            <person name="Meng J."/>
            <person name="Ma J."/>
            <person name="Pires J.C."/>
            <person name="King G.J."/>
            <person name="Brunel D."/>
            <person name="Delourme R."/>
            <person name="Renard M."/>
            <person name="Aury J.M."/>
            <person name="Adams K.L."/>
            <person name="Batley J."/>
            <person name="Snowdon R.J."/>
            <person name="Tost J."/>
            <person name="Edwards D."/>
            <person name="Zhou Y."/>
            <person name="Hua W."/>
            <person name="Sharpe A.G."/>
            <person name="Paterson A.H."/>
            <person name="Guan C."/>
            <person name="Wincker P."/>
        </authorList>
    </citation>
    <scope>NUCLEOTIDE SEQUENCE [LARGE SCALE GENOMIC DNA]</scope>
    <source>
        <strain evidence="2">cv. Darmor-bzh</strain>
    </source>
</reference>
<dbReference type="PaxDb" id="3708-A0A078IPV6"/>
<evidence type="ECO:0000313" key="1">
    <source>
        <dbReference type="EMBL" id="CDY51138.1"/>
    </source>
</evidence>
<proteinExistence type="predicted"/>
<organism evidence="1 2">
    <name type="scientific">Brassica napus</name>
    <name type="common">Rape</name>
    <dbReference type="NCBI Taxonomy" id="3708"/>
    <lineage>
        <taxon>Eukaryota</taxon>
        <taxon>Viridiplantae</taxon>
        <taxon>Streptophyta</taxon>
        <taxon>Embryophyta</taxon>
        <taxon>Tracheophyta</taxon>
        <taxon>Spermatophyta</taxon>
        <taxon>Magnoliopsida</taxon>
        <taxon>eudicotyledons</taxon>
        <taxon>Gunneridae</taxon>
        <taxon>Pentapetalae</taxon>
        <taxon>rosids</taxon>
        <taxon>malvids</taxon>
        <taxon>Brassicales</taxon>
        <taxon>Brassicaceae</taxon>
        <taxon>Brassiceae</taxon>
        <taxon>Brassica</taxon>
    </lineage>
</organism>